<evidence type="ECO:0000313" key="3">
    <source>
        <dbReference type="Proteomes" id="UP000472277"/>
    </source>
</evidence>
<evidence type="ECO:0000259" key="1">
    <source>
        <dbReference type="PROSITE" id="PS50878"/>
    </source>
</evidence>
<evidence type="ECO:0000313" key="2">
    <source>
        <dbReference type="Ensembl" id="ENSSTUP00000083335.1"/>
    </source>
</evidence>
<dbReference type="PANTHER" id="PTHR47510">
    <property type="entry name" value="REVERSE TRANSCRIPTASE DOMAIN-CONTAINING PROTEIN"/>
    <property type="match status" value="1"/>
</dbReference>
<dbReference type="GeneTree" id="ENSGT01020000230367"/>
<dbReference type="Pfam" id="PF00078">
    <property type="entry name" value="RVT_1"/>
    <property type="match status" value="1"/>
</dbReference>
<dbReference type="InParanoid" id="A0A674CHT9"/>
<keyword evidence="3" id="KW-1185">Reference proteome</keyword>
<dbReference type="PROSITE" id="PS50878">
    <property type="entry name" value="RT_POL"/>
    <property type="match status" value="1"/>
</dbReference>
<dbReference type="InterPro" id="IPR000477">
    <property type="entry name" value="RT_dom"/>
</dbReference>
<protein>
    <recommendedName>
        <fullName evidence="1">Reverse transcriptase domain-containing protein</fullName>
    </recommendedName>
</protein>
<proteinExistence type="predicted"/>
<dbReference type="OMA" id="WHDANTI"/>
<sequence>MWHGLQAITDYKGKHSHELPSDTSLPDELNNFYARFEASNTETCMRASAVPDDCVITLSAADVSKTFKQVNIYKAAGPDGLPRRVLRACADQLASVFIDIFNLSLSESVIPTCFKQTTIVPVPKNTKVTCLNDYRPIALMSVAMKGFERLVMSHINTMILETLGPLQFAYRTNRSTEDAISIALHTALSHLDKRNTYVRMLFIDFSSAFNTIVPSKLITKLRTLGLNTSFCNWLLDILTCRPQLVRVGDNTSATLILNTEAPQGCVLSPLYSHFTHDCTAWHDANTIKFADDTTVVGLIIDNDETAYTEEVRDLTVWCKDNNLSLNVIKTKEMIVDYRKRRTEHAPILIDRAVVEQVESFKFLGVHITNKLTWSKHTKTVMKMAEQNLFPHRRLKIFGMGPQILKRFYSCTIESILTGCITAWYGNCSASDRKALQRVVRTAQYITGAKLPAIQDLYTRRCQRKALKIVKDSSHLSHRLFTLLTHDKRLIKWLPRLFASPPLSALLLLSVIIYA</sequence>
<dbReference type="PANTHER" id="PTHR47510:SF3">
    <property type="entry name" value="ENDO_EXONUCLEASE_PHOSPHATASE DOMAIN-CONTAINING PROTEIN"/>
    <property type="match status" value="1"/>
</dbReference>
<name>A0A674CHT9_SALTR</name>
<dbReference type="Ensembl" id="ENSSTUT00000088633.1">
    <property type="protein sequence ID" value="ENSSTUP00000083335.1"/>
    <property type="gene ID" value="ENSSTUG00000036607.1"/>
</dbReference>
<organism evidence="2 3">
    <name type="scientific">Salmo trutta</name>
    <name type="common">Brown trout</name>
    <dbReference type="NCBI Taxonomy" id="8032"/>
    <lineage>
        <taxon>Eukaryota</taxon>
        <taxon>Metazoa</taxon>
        <taxon>Chordata</taxon>
        <taxon>Craniata</taxon>
        <taxon>Vertebrata</taxon>
        <taxon>Euteleostomi</taxon>
        <taxon>Actinopterygii</taxon>
        <taxon>Neopterygii</taxon>
        <taxon>Teleostei</taxon>
        <taxon>Protacanthopterygii</taxon>
        <taxon>Salmoniformes</taxon>
        <taxon>Salmonidae</taxon>
        <taxon>Salmoninae</taxon>
        <taxon>Salmo</taxon>
    </lineage>
</organism>
<feature type="domain" description="Reverse transcriptase" evidence="1">
    <location>
        <begin position="103"/>
        <end position="367"/>
    </location>
</feature>
<accession>A0A674CHT9</accession>
<dbReference type="CDD" id="cd01650">
    <property type="entry name" value="RT_nLTR_like"/>
    <property type="match status" value="1"/>
</dbReference>
<dbReference type="SUPFAM" id="SSF56672">
    <property type="entry name" value="DNA/RNA polymerases"/>
    <property type="match status" value="1"/>
</dbReference>
<dbReference type="Proteomes" id="UP000472277">
    <property type="component" value="Chromosome 23"/>
</dbReference>
<reference evidence="2" key="2">
    <citation type="submission" date="2025-09" db="UniProtKB">
        <authorList>
            <consortium name="Ensembl"/>
        </authorList>
    </citation>
    <scope>IDENTIFICATION</scope>
</reference>
<dbReference type="AlphaFoldDB" id="A0A674CHT9"/>
<dbReference type="InterPro" id="IPR043502">
    <property type="entry name" value="DNA/RNA_pol_sf"/>
</dbReference>
<reference evidence="2" key="1">
    <citation type="submission" date="2025-08" db="UniProtKB">
        <authorList>
            <consortium name="Ensembl"/>
        </authorList>
    </citation>
    <scope>IDENTIFICATION</scope>
</reference>